<proteinExistence type="inferred from homology"/>
<keyword evidence="7 8" id="KW-0472">Membrane</keyword>
<protein>
    <recommendedName>
        <fullName evidence="9">Wax synthase domain-containing protein</fullName>
    </recommendedName>
</protein>
<dbReference type="PANTHER" id="PTHR31595">
    <property type="entry name" value="LONG-CHAIN-ALCOHOL O-FATTY-ACYLTRANSFERASE 3-RELATED"/>
    <property type="match status" value="1"/>
</dbReference>
<dbReference type="InterPro" id="IPR032805">
    <property type="entry name" value="Wax_synthase_dom"/>
</dbReference>
<evidence type="ECO:0000313" key="10">
    <source>
        <dbReference type="EMBL" id="KAF2712586.1"/>
    </source>
</evidence>
<feature type="transmembrane region" description="Helical" evidence="8">
    <location>
        <begin position="360"/>
        <end position="379"/>
    </location>
</feature>
<evidence type="ECO:0000256" key="3">
    <source>
        <dbReference type="ARBA" id="ARBA00007282"/>
    </source>
</evidence>
<keyword evidence="11" id="KW-1185">Reference proteome</keyword>
<comment type="pathway">
    <text evidence="2">Secondary metabolite biosynthesis.</text>
</comment>
<evidence type="ECO:0000256" key="7">
    <source>
        <dbReference type="ARBA" id="ARBA00023136"/>
    </source>
</evidence>
<gene>
    <name evidence="10" type="ORF">K504DRAFT_488980</name>
</gene>
<sequence length="424" mass="49189">MADSEELWTLAEGAQPLLWSMIFCFTCLVVVSFPSYFNRWISISMLVISAYGAFQTSHNLSPDDTLNEIYTRYILIGSSHILSMCYQNNGSKEVPNHLDHKDAKPEWSPWYRGWKLLFNIRGVGTPWEVPYLWPGLKNTWLAPTAPGDSDQIARPKAVTRHNLIYKGKWTGIVIRCGYLLLNLFLLACYYEYMDGEYFLHVKPADLTLEKEGILRRLFQTYVGGVQPTTPVTQREFQVRVWQAAENIIGDFLLLSNYHDFFAIVFIAVGLDESWEWPPFFGQITKAYTMRRFWSMWWHKVIYRSFSSHAALMSSTLGIKQRTTLGRTVNGFLVFGMSAVMHAMVLWKYGNSCAWGRSMMYWMLQPVAFLVEGIVQSLWARFTKRLQWLHPAVLGAFEMVVGFAWVFSWRIWEAPKRTTSLMNCL</sequence>
<dbReference type="GO" id="GO:0006629">
    <property type="term" value="P:lipid metabolic process"/>
    <property type="evidence" value="ECO:0007669"/>
    <property type="project" value="InterPro"/>
</dbReference>
<feature type="transmembrane region" description="Helical" evidence="8">
    <location>
        <begin position="17"/>
        <end position="37"/>
    </location>
</feature>
<evidence type="ECO:0000313" key="11">
    <source>
        <dbReference type="Proteomes" id="UP000799428"/>
    </source>
</evidence>
<comment type="similarity">
    <text evidence="3">Belongs to the wax synthase family.</text>
</comment>
<evidence type="ECO:0000256" key="8">
    <source>
        <dbReference type="SAM" id="Phobius"/>
    </source>
</evidence>
<dbReference type="GO" id="GO:0016020">
    <property type="term" value="C:membrane"/>
    <property type="evidence" value="ECO:0007669"/>
    <property type="project" value="UniProtKB-SubCell"/>
</dbReference>
<dbReference type="Proteomes" id="UP000799428">
    <property type="component" value="Unassembled WGS sequence"/>
</dbReference>
<evidence type="ECO:0000256" key="5">
    <source>
        <dbReference type="ARBA" id="ARBA00022692"/>
    </source>
</evidence>
<dbReference type="GO" id="GO:0008374">
    <property type="term" value="F:O-acyltransferase activity"/>
    <property type="evidence" value="ECO:0007669"/>
    <property type="project" value="InterPro"/>
</dbReference>
<reference evidence="10" key="1">
    <citation type="journal article" date="2020" name="Stud. Mycol.">
        <title>101 Dothideomycetes genomes: a test case for predicting lifestyles and emergence of pathogens.</title>
        <authorList>
            <person name="Haridas S."/>
            <person name="Albert R."/>
            <person name="Binder M."/>
            <person name="Bloem J."/>
            <person name="Labutti K."/>
            <person name="Salamov A."/>
            <person name="Andreopoulos B."/>
            <person name="Baker S."/>
            <person name="Barry K."/>
            <person name="Bills G."/>
            <person name="Bluhm B."/>
            <person name="Cannon C."/>
            <person name="Castanera R."/>
            <person name="Culley D."/>
            <person name="Daum C."/>
            <person name="Ezra D."/>
            <person name="Gonzalez J."/>
            <person name="Henrissat B."/>
            <person name="Kuo A."/>
            <person name="Liang C."/>
            <person name="Lipzen A."/>
            <person name="Lutzoni F."/>
            <person name="Magnuson J."/>
            <person name="Mondo S."/>
            <person name="Nolan M."/>
            <person name="Ohm R."/>
            <person name="Pangilinan J."/>
            <person name="Park H.-J."/>
            <person name="Ramirez L."/>
            <person name="Alfaro M."/>
            <person name="Sun H."/>
            <person name="Tritt A."/>
            <person name="Yoshinaga Y."/>
            <person name="Zwiers L.-H."/>
            <person name="Turgeon B."/>
            <person name="Goodwin S."/>
            <person name="Spatafora J."/>
            <person name="Crous P."/>
            <person name="Grigoriev I."/>
        </authorList>
    </citation>
    <scope>NUCLEOTIDE SEQUENCE</scope>
    <source>
        <strain evidence="10">CBS 279.74</strain>
    </source>
</reference>
<organism evidence="10 11">
    <name type="scientific">Pleomassaria siparia CBS 279.74</name>
    <dbReference type="NCBI Taxonomy" id="1314801"/>
    <lineage>
        <taxon>Eukaryota</taxon>
        <taxon>Fungi</taxon>
        <taxon>Dikarya</taxon>
        <taxon>Ascomycota</taxon>
        <taxon>Pezizomycotina</taxon>
        <taxon>Dothideomycetes</taxon>
        <taxon>Pleosporomycetidae</taxon>
        <taxon>Pleosporales</taxon>
        <taxon>Pleomassariaceae</taxon>
        <taxon>Pleomassaria</taxon>
    </lineage>
</organism>
<accession>A0A6G1KI48</accession>
<feature type="transmembrane region" description="Helical" evidence="8">
    <location>
        <begin position="391"/>
        <end position="411"/>
    </location>
</feature>
<dbReference type="InterPro" id="IPR044851">
    <property type="entry name" value="Wax_synthase"/>
</dbReference>
<dbReference type="EMBL" id="MU005766">
    <property type="protein sequence ID" value="KAF2712586.1"/>
    <property type="molecule type" value="Genomic_DNA"/>
</dbReference>
<dbReference type="Pfam" id="PF13813">
    <property type="entry name" value="MBOAT_2"/>
    <property type="match status" value="1"/>
</dbReference>
<dbReference type="OrthoDB" id="1077582at2759"/>
<feature type="domain" description="Wax synthase" evidence="9">
    <location>
        <begin position="276"/>
        <end position="354"/>
    </location>
</feature>
<feature type="transmembrane region" description="Helical" evidence="8">
    <location>
        <begin position="330"/>
        <end position="348"/>
    </location>
</feature>
<evidence type="ECO:0000256" key="2">
    <source>
        <dbReference type="ARBA" id="ARBA00005179"/>
    </source>
</evidence>
<dbReference type="PANTHER" id="PTHR31595:SF57">
    <property type="entry name" value="OS04G0481900 PROTEIN"/>
    <property type="match status" value="1"/>
</dbReference>
<feature type="transmembrane region" description="Helical" evidence="8">
    <location>
        <begin position="172"/>
        <end position="192"/>
    </location>
</feature>
<keyword evidence="6 8" id="KW-1133">Transmembrane helix</keyword>
<dbReference type="AlphaFoldDB" id="A0A6G1KI48"/>
<keyword evidence="5 8" id="KW-0812">Transmembrane</keyword>
<evidence type="ECO:0000256" key="1">
    <source>
        <dbReference type="ARBA" id="ARBA00004141"/>
    </source>
</evidence>
<comment type="subcellular location">
    <subcellularLocation>
        <location evidence="1">Membrane</location>
        <topology evidence="1">Multi-pass membrane protein</topology>
    </subcellularLocation>
</comment>
<evidence type="ECO:0000256" key="4">
    <source>
        <dbReference type="ARBA" id="ARBA00022679"/>
    </source>
</evidence>
<evidence type="ECO:0000259" key="9">
    <source>
        <dbReference type="Pfam" id="PF13813"/>
    </source>
</evidence>
<name>A0A6G1KI48_9PLEO</name>
<evidence type="ECO:0000256" key="6">
    <source>
        <dbReference type="ARBA" id="ARBA00022989"/>
    </source>
</evidence>
<keyword evidence="4" id="KW-0808">Transferase</keyword>